<evidence type="ECO:0000313" key="2">
    <source>
        <dbReference type="EMBL" id="CAA9425303.1"/>
    </source>
</evidence>
<accession>A0A6J4PW91</accession>
<dbReference type="PROSITE" id="PS51257">
    <property type="entry name" value="PROKAR_LIPOPROTEIN"/>
    <property type="match status" value="1"/>
</dbReference>
<dbReference type="AlphaFoldDB" id="A0A6J4PW91"/>
<dbReference type="GO" id="GO:0043190">
    <property type="term" value="C:ATP-binding cassette (ABC) transporter complex"/>
    <property type="evidence" value="ECO:0007669"/>
    <property type="project" value="InterPro"/>
</dbReference>
<dbReference type="Gene3D" id="3.40.190.10">
    <property type="entry name" value="Periplasmic binding protein-like II"/>
    <property type="match status" value="1"/>
</dbReference>
<gene>
    <name evidence="2" type="ORF">AVDCRST_MAG37-212</name>
</gene>
<sequence>MSKPVNLLRVLGLVVVVAMLAVGCGGGGGGGGGGQGSIAQNYDLSGSEFTVGSKEFTEQLILGNMTLMALEDAGATVNDQIGLAGSDAARTALTSGEIDMYWEYLGTGWVNYLGETGNIPDPAYETVSERDQEENNVHWLEPAPFENTYAIATSQDIADEYGLQNLSDLGPFIENNPDLAGLCVGSEFANRDDGLPGLQETYGYEFPDVQQIQDGLVYDQVANGEGCNFGSVFTTDGRVPNLDLVILEDDENHFPAYNGSLTTRQEVFEENEQLAEMFAPISELLTTEQMQQMSLQVDVDGLPPEDVAETFLRDNGFIG</sequence>
<protein>
    <submittedName>
        <fullName evidence="2">ABC transporter, substrate-binding protein (Cluster 13, osmolytes)</fullName>
    </submittedName>
</protein>
<dbReference type="Gene3D" id="3.40.190.120">
    <property type="entry name" value="Osmoprotection protein (prox), domain 2"/>
    <property type="match status" value="1"/>
</dbReference>
<dbReference type="InterPro" id="IPR007210">
    <property type="entry name" value="ABC_Gly_betaine_transp_sub-bd"/>
</dbReference>
<dbReference type="Pfam" id="PF04069">
    <property type="entry name" value="OpuAC"/>
    <property type="match status" value="1"/>
</dbReference>
<name>A0A6J4PW91_9ACTN</name>
<dbReference type="CDD" id="cd13611">
    <property type="entry name" value="PBP2_YehZ"/>
    <property type="match status" value="1"/>
</dbReference>
<feature type="domain" description="ABC-type glycine betaine transport system substrate-binding" evidence="1">
    <location>
        <begin position="50"/>
        <end position="313"/>
    </location>
</feature>
<dbReference type="GO" id="GO:0022857">
    <property type="term" value="F:transmembrane transporter activity"/>
    <property type="evidence" value="ECO:0007669"/>
    <property type="project" value="InterPro"/>
</dbReference>
<dbReference type="SUPFAM" id="SSF53850">
    <property type="entry name" value="Periplasmic binding protein-like II"/>
    <property type="match status" value="1"/>
</dbReference>
<reference evidence="2" key="1">
    <citation type="submission" date="2020-02" db="EMBL/GenBank/DDBJ databases">
        <authorList>
            <person name="Meier V. D."/>
        </authorList>
    </citation>
    <scope>NUCLEOTIDE SEQUENCE</scope>
    <source>
        <strain evidence="2">AVDCRST_MAG37</strain>
    </source>
</reference>
<organism evidence="2">
    <name type="scientific">uncultured Rubrobacteraceae bacterium</name>
    <dbReference type="NCBI Taxonomy" id="349277"/>
    <lineage>
        <taxon>Bacteria</taxon>
        <taxon>Bacillati</taxon>
        <taxon>Actinomycetota</taxon>
        <taxon>Rubrobacteria</taxon>
        <taxon>Rubrobacterales</taxon>
        <taxon>Rubrobacteraceae</taxon>
        <taxon>environmental samples</taxon>
    </lineage>
</organism>
<evidence type="ECO:0000259" key="1">
    <source>
        <dbReference type="Pfam" id="PF04069"/>
    </source>
</evidence>
<dbReference type="EMBL" id="CADCVD010000011">
    <property type="protein sequence ID" value="CAA9425303.1"/>
    <property type="molecule type" value="Genomic_DNA"/>
</dbReference>
<proteinExistence type="predicted"/>